<dbReference type="AlphaFoldDB" id="A0A3A9Y5R1"/>
<evidence type="ECO:0000256" key="1">
    <source>
        <dbReference type="SAM" id="MobiDB-lite"/>
    </source>
</evidence>
<gene>
    <name evidence="3" type="ORF">D7044_23330</name>
</gene>
<sequence length="486" mass="51276">MDRGDLVDPGEVVSPSNGYHRGRSWEQSPGPGPRSVGRRRSRTRPSPTSGPLGTVTNGRPGGWRENPPRSRPREGQHPDPLWRRVTVPVRNEKGRRMGRADRIRGRLIRLAIAAALVAGLGTFGAGTASASPPADEPPAGKPPAGPPATVTWRDLGTLGGSWSTPTDVNDAGQVVGTSATADGRSRAFRWQRGVLTDLGALGENSAATAVNERGEVVGSSDGRPVRWRNGSPIDLAAVQGPAQALDVNDRGEVIGVRYTETSGMYGQGFLWRDGRSVDLPGLGGDSYPVTINNRGEAVGFVTTATTSEAALWRNGRLIRLGPPDALASMAHDINDRGQVLGSMRLDGDPNWHNFLWHDGVRTDLGAITTVGINSRGEFAGNPDGPVGTRPVRWHRGTSTELAPLGGDFAQASAINSAGSVAGQSSTADQQTHGVVWTRNRVIDLGPLQHGASIGGVQSINDRGLVVGVLNPTGEGYRAVVWDTARR</sequence>
<keyword evidence="2" id="KW-1133">Transmembrane helix</keyword>
<dbReference type="NCBIfam" id="TIGR02913">
    <property type="entry name" value="HAF_rpt"/>
    <property type="match status" value="2"/>
</dbReference>
<feature type="compositionally biased region" description="Pro residues" evidence="1">
    <location>
        <begin position="134"/>
        <end position="146"/>
    </location>
</feature>
<protein>
    <recommendedName>
        <fullName evidence="5">HAF repeat-containing protein</fullName>
    </recommendedName>
</protein>
<dbReference type="EMBL" id="RAZT01000012">
    <property type="protein sequence ID" value="RKN29144.1"/>
    <property type="molecule type" value="Genomic_DNA"/>
</dbReference>
<dbReference type="InterPro" id="IPR014262">
    <property type="entry name" value="HAF_rpt"/>
</dbReference>
<organism evidence="3 4">
    <name type="scientific">Micromonospora musae</name>
    <dbReference type="NCBI Taxonomy" id="1894970"/>
    <lineage>
        <taxon>Bacteria</taxon>
        <taxon>Bacillati</taxon>
        <taxon>Actinomycetota</taxon>
        <taxon>Actinomycetes</taxon>
        <taxon>Micromonosporales</taxon>
        <taxon>Micromonosporaceae</taxon>
        <taxon>Micromonospora</taxon>
    </lineage>
</organism>
<evidence type="ECO:0008006" key="5">
    <source>
        <dbReference type="Google" id="ProtNLM"/>
    </source>
</evidence>
<feature type="region of interest" description="Disordered" evidence="1">
    <location>
        <begin position="1"/>
        <end position="97"/>
    </location>
</feature>
<proteinExistence type="predicted"/>
<feature type="region of interest" description="Disordered" evidence="1">
    <location>
        <begin position="127"/>
        <end position="146"/>
    </location>
</feature>
<feature type="transmembrane region" description="Helical" evidence="2">
    <location>
        <begin position="107"/>
        <end position="128"/>
    </location>
</feature>
<evidence type="ECO:0000256" key="2">
    <source>
        <dbReference type="SAM" id="Phobius"/>
    </source>
</evidence>
<keyword evidence="2" id="KW-0472">Membrane</keyword>
<comment type="caution">
    <text evidence="3">The sequence shown here is derived from an EMBL/GenBank/DDBJ whole genome shotgun (WGS) entry which is preliminary data.</text>
</comment>
<evidence type="ECO:0000313" key="3">
    <source>
        <dbReference type="EMBL" id="RKN29144.1"/>
    </source>
</evidence>
<feature type="compositionally biased region" description="Basic and acidic residues" evidence="1">
    <location>
        <begin position="66"/>
        <end position="82"/>
    </location>
</feature>
<evidence type="ECO:0000313" key="4">
    <source>
        <dbReference type="Proteomes" id="UP000275865"/>
    </source>
</evidence>
<reference evidence="3 4" key="1">
    <citation type="submission" date="2018-09" db="EMBL/GenBank/DDBJ databases">
        <title>Micromonospora sp. nov. MS1-9, isolated from a root of Musa sp.</title>
        <authorList>
            <person name="Kuncharoen N."/>
            <person name="Kudo T."/>
            <person name="Ohkuma M."/>
            <person name="Yuki M."/>
            <person name="Tanasupawat S."/>
        </authorList>
    </citation>
    <scope>NUCLEOTIDE SEQUENCE [LARGE SCALE GENOMIC DNA]</scope>
    <source>
        <strain evidence="3 4">MS1-9</strain>
    </source>
</reference>
<name>A0A3A9Y5R1_9ACTN</name>
<dbReference type="Proteomes" id="UP000275865">
    <property type="component" value="Unassembled WGS sequence"/>
</dbReference>
<keyword evidence="2" id="KW-0812">Transmembrane</keyword>
<accession>A0A3A9Y5R1</accession>